<dbReference type="AlphaFoldDB" id="A0A1Y1X100"/>
<dbReference type="PROSITE" id="PS50158">
    <property type="entry name" value="ZF_CCHC"/>
    <property type="match status" value="3"/>
</dbReference>
<feature type="compositionally biased region" description="Polar residues" evidence="8">
    <location>
        <begin position="577"/>
        <end position="587"/>
    </location>
</feature>
<dbReference type="GO" id="GO:0031499">
    <property type="term" value="C:TRAMP complex"/>
    <property type="evidence" value="ECO:0007669"/>
    <property type="project" value="TreeGrafter"/>
</dbReference>
<feature type="compositionally biased region" description="Low complexity" evidence="8">
    <location>
        <begin position="550"/>
        <end position="560"/>
    </location>
</feature>
<feature type="domain" description="CCHC-type" evidence="9">
    <location>
        <begin position="393"/>
        <end position="408"/>
    </location>
</feature>
<sequence>MDYYDDYDRNLMEYENELYRDPEEESEIENEIDSEIEDKLLSAIHYSTDLIKNNNNNNNNPTQNANSKIQSKTITQKELNKDSNNTSINKNKENLSSETKIQKPNIINSKNVIPPSIYNKTKTNNFSKSDLASIYNLSNNENDDDDNSHVQNNSDNDIDNDEDEDDINKPNVINDDLEEKSKLEYLSTNLNNNNNKDNVKNNDNNFNNDNNDIFIDLTNQSLNDLNIRTIDSENVEKENNKDSEEYITHIILPNTLDENKSVTSTTTPVTENFEEDIDNNQNTPRYFAPQVKKEIVCYFCRQPGHLSADCDQKKTLCPICKENHDPLKCPYSNACLKCACIGHQSRDCPNLWQKQDCKFCYEIHNTVSCPYLWRRYRINIHASKYKLTVNRYCYNCGLKGHFGDDCEERRYNKVFKVSAQSIKNEDPTPITNEELEAWHFDREKQNSFSLKKKHNHNHNSNNNNSSSNRHNYQNSNRNYTNHDNYDYYDDNNNNKRNRNRKRSRNNDDSYYVNDKNDNSYKYDNKHNKSKWSHENNNYNHNNKGKHIRKNSNNNNNNNDNYDNRNKKRKSNYSFNSTKPSIKSRLNI</sequence>
<feature type="domain" description="CCHC-type" evidence="9">
    <location>
        <begin position="297"/>
        <end position="312"/>
    </location>
</feature>
<dbReference type="GO" id="GO:0071037">
    <property type="term" value="P:nuclear polyadenylation-dependent snRNA catabolic process"/>
    <property type="evidence" value="ECO:0007669"/>
    <property type="project" value="TreeGrafter"/>
</dbReference>
<keyword evidence="11" id="KW-1185">Reference proteome</keyword>
<dbReference type="GO" id="GO:0071031">
    <property type="term" value="P:nuclear mRNA surveillance of mRNA 3'-end processing"/>
    <property type="evidence" value="ECO:0007669"/>
    <property type="project" value="TreeGrafter"/>
</dbReference>
<dbReference type="OrthoDB" id="7608935at2759"/>
<dbReference type="GO" id="GO:0071038">
    <property type="term" value="P:TRAMP-dependent tRNA surveillance pathway"/>
    <property type="evidence" value="ECO:0007669"/>
    <property type="project" value="TreeGrafter"/>
</dbReference>
<dbReference type="GO" id="GO:0003723">
    <property type="term" value="F:RNA binding"/>
    <property type="evidence" value="ECO:0007669"/>
    <property type="project" value="TreeGrafter"/>
</dbReference>
<dbReference type="Proteomes" id="UP000193944">
    <property type="component" value="Unassembled WGS sequence"/>
</dbReference>
<comment type="subcellular location">
    <subcellularLocation>
        <location evidence="1">Nucleus</location>
    </subcellularLocation>
</comment>
<feature type="compositionally biased region" description="Low complexity" evidence="8">
    <location>
        <begin position="458"/>
        <end position="482"/>
    </location>
</feature>
<keyword evidence="4 7" id="KW-0863">Zinc-finger</keyword>
<dbReference type="GO" id="GO:0071036">
    <property type="term" value="P:nuclear polyadenylation-dependent snoRNA catabolic process"/>
    <property type="evidence" value="ECO:0007669"/>
    <property type="project" value="TreeGrafter"/>
</dbReference>
<dbReference type="SUPFAM" id="SSF57756">
    <property type="entry name" value="Retrovirus zinc finger-like domains"/>
    <property type="match status" value="1"/>
</dbReference>
<keyword evidence="2" id="KW-0479">Metal-binding</keyword>
<dbReference type="GO" id="GO:0071035">
    <property type="term" value="P:nuclear polyadenylation-dependent rRNA catabolic process"/>
    <property type="evidence" value="ECO:0007669"/>
    <property type="project" value="TreeGrafter"/>
</dbReference>
<dbReference type="PANTHER" id="PTHR46543">
    <property type="entry name" value="ZINC FINGER CCHC DOMAIN-CONTAINING PROTEIN 7"/>
    <property type="match status" value="1"/>
</dbReference>
<evidence type="ECO:0000256" key="7">
    <source>
        <dbReference type="PROSITE-ProRule" id="PRU00047"/>
    </source>
</evidence>
<dbReference type="EMBL" id="MCFG01000178">
    <property type="protein sequence ID" value="ORX79372.1"/>
    <property type="molecule type" value="Genomic_DNA"/>
</dbReference>
<gene>
    <name evidence="10" type="ORF">BCR32DRAFT_294506</name>
</gene>
<feature type="domain" description="CCHC-type" evidence="9">
    <location>
        <begin position="335"/>
        <end position="350"/>
    </location>
</feature>
<evidence type="ECO:0000313" key="11">
    <source>
        <dbReference type="Proteomes" id="UP000193944"/>
    </source>
</evidence>
<evidence type="ECO:0000256" key="4">
    <source>
        <dbReference type="ARBA" id="ARBA00022771"/>
    </source>
</evidence>
<dbReference type="InterPro" id="IPR001878">
    <property type="entry name" value="Znf_CCHC"/>
</dbReference>
<dbReference type="Pfam" id="PF00098">
    <property type="entry name" value="zf-CCHC"/>
    <property type="match status" value="1"/>
</dbReference>
<feature type="region of interest" description="Disordered" evidence="8">
    <location>
        <begin position="452"/>
        <end position="587"/>
    </location>
</feature>
<dbReference type="Gene3D" id="4.10.60.10">
    <property type="entry name" value="Zinc finger, CCHC-type"/>
    <property type="match status" value="2"/>
</dbReference>
<name>A0A1Y1X100_9FUNG</name>
<proteinExistence type="predicted"/>
<feature type="compositionally biased region" description="Acidic residues" evidence="8">
    <location>
        <begin position="156"/>
        <end position="166"/>
    </location>
</feature>
<evidence type="ECO:0000259" key="9">
    <source>
        <dbReference type="PROSITE" id="PS50158"/>
    </source>
</evidence>
<evidence type="ECO:0000256" key="8">
    <source>
        <dbReference type="SAM" id="MobiDB-lite"/>
    </source>
</evidence>
<feature type="compositionally biased region" description="Basic and acidic residues" evidence="8">
    <location>
        <begin position="514"/>
        <end position="526"/>
    </location>
</feature>
<keyword evidence="5" id="KW-0862">Zinc</keyword>
<reference evidence="10 11" key="2">
    <citation type="submission" date="2016-08" db="EMBL/GenBank/DDBJ databases">
        <title>Pervasive Adenine N6-methylation of Active Genes in Fungi.</title>
        <authorList>
            <consortium name="DOE Joint Genome Institute"/>
            <person name="Mondo S.J."/>
            <person name="Dannebaum R.O."/>
            <person name="Kuo R.C."/>
            <person name="Labutti K."/>
            <person name="Haridas S."/>
            <person name="Kuo A."/>
            <person name="Salamov A."/>
            <person name="Ahrendt S.R."/>
            <person name="Lipzen A."/>
            <person name="Sullivan W."/>
            <person name="Andreopoulos W.B."/>
            <person name="Clum A."/>
            <person name="Lindquist E."/>
            <person name="Daum C."/>
            <person name="Ramamoorthy G.K."/>
            <person name="Gryganskyi A."/>
            <person name="Culley D."/>
            <person name="Magnuson J.K."/>
            <person name="James T.Y."/>
            <person name="O'Malley M.A."/>
            <person name="Stajich J.E."/>
            <person name="Spatafora J.W."/>
            <person name="Visel A."/>
            <person name="Grigoriev I.V."/>
        </authorList>
    </citation>
    <scope>NUCLEOTIDE SEQUENCE [LARGE SCALE GENOMIC DNA]</scope>
    <source>
        <strain evidence="10 11">S4</strain>
    </source>
</reference>
<dbReference type="SMART" id="SM00343">
    <property type="entry name" value="ZnF_C2HC"/>
    <property type="match status" value="3"/>
</dbReference>
<dbReference type="PANTHER" id="PTHR46543:SF1">
    <property type="entry name" value="ZINC FINGER CCHC DOMAIN-CONTAINING PROTEIN 7"/>
    <property type="match status" value="1"/>
</dbReference>
<feature type="region of interest" description="Disordered" evidence="8">
    <location>
        <begin position="137"/>
        <end position="179"/>
    </location>
</feature>
<evidence type="ECO:0000256" key="3">
    <source>
        <dbReference type="ARBA" id="ARBA00022737"/>
    </source>
</evidence>
<feature type="compositionally biased region" description="Polar residues" evidence="8">
    <location>
        <begin position="61"/>
        <end position="89"/>
    </location>
</feature>
<protein>
    <recommendedName>
        <fullName evidence="9">CCHC-type domain-containing protein</fullName>
    </recommendedName>
</protein>
<feature type="region of interest" description="Disordered" evidence="8">
    <location>
        <begin position="52"/>
        <end position="124"/>
    </location>
</feature>
<organism evidence="10 11">
    <name type="scientific">Anaeromyces robustus</name>
    <dbReference type="NCBI Taxonomy" id="1754192"/>
    <lineage>
        <taxon>Eukaryota</taxon>
        <taxon>Fungi</taxon>
        <taxon>Fungi incertae sedis</taxon>
        <taxon>Chytridiomycota</taxon>
        <taxon>Chytridiomycota incertae sedis</taxon>
        <taxon>Neocallimastigomycetes</taxon>
        <taxon>Neocallimastigales</taxon>
        <taxon>Neocallimastigaceae</taxon>
        <taxon>Anaeromyces</taxon>
    </lineage>
</organism>
<dbReference type="GO" id="GO:0008270">
    <property type="term" value="F:zinc ion binding"/>
    <property type="evidence" value="ECO:0007669"/>
    <property type="project" value="UniProtKB-KW"/>
</dbReference>
<dbReference type="InterPro" id="IPR051644">
    <property type="entry name" value="TRAMP_AT-DNA-binding"/>
</dbReference>
<evidence type="ECO:0000256" key="2">
    <source>
        <dbReference type="ARBA" id="ARBA00022723"/>
    </source>
</evidence>
<evidence type="ECO:0000256" key="1">
    <source>
        <dbReference type="ARBA" id="ARBA00004123"/>
    </source>
</evidence>
<accession>A0A1Y1X100</accession>
<keyword evidence="6" id="KW-0539">Nucleus</keyword>
<reference evidence="10 11" key="1">
    <citation type="submission" date="2016-08" db="EMBL/GenBank/DDBJ databases">
        <title>A Parts List for Fungal Cellulosomes Revealed by Comparative Genomics.</title>
        <authorList>
            <consortium name="DOE Joint Genome Institute"/>
            <person name="Haitjema C.H."/>
            <person name="Gilmore S.P."/>
            <person name="Henske J.K."/>
            <person name="Solomon K.V."/>
            <person name="De Groot R."/>
            <person name="Kuo A."/>
            <person name="Mondo S.J."/>
            <person name="Salamov A.A."/>
            <person name="Labutti K."/>
            <person name="Zhao Z."/>
            <person name="Chiniquy J."/>
            <person name="Barry K."/>
            <person name="Brewer H.M."/>
            <person name="Purvine S.O."/>
            <person name="Wright A.T."/>
            <person name="Boxma B."/>
            <person name="Van Alen T."/>
            <person name="Hackstein J.H."/>
            <person name="Baker S.E."/>
            <person name="Grigoriev I.V."/>
            <person name="O'Malley M.A."/>
        </authorList>
    </citation>
    <scope>NUCLEOTIDE SEQUENCE [LARGE SCALE GENOMIC DNA]</scope>
    <source>
        <strain evidence="10 11">S4</strain>
    </source>
</reference>
<comment type="caution">
    <text evidence="10">The sequence shown here is derived from an EMBL/GenBank/DDBJ whole genome shotgun (WGS) entry which is preliminary data.</text>
</comment>
<dbReference type="STRING" id="1754192.A0A1Y1X100"/>
<dbReference type="InterPro" id="IPR036875">
    <property type="entry name" value="Znf_CCHC_sf"/>
</dbReference>
<evidence type="ECO:0000313" key="10">
    <source>
        <dbReference type="EMBL" id="ORX79372.1"/>
    </source>
</evidence>
<evidence type="ECO:0000256" key="5">
    <source>
        <dbReference type="ARBA" id="ARBA00022833"/>
    </source>
</evidence>
<dbReference type="GO" id="GO:0071039">
    <property type="term" value="P:nuclear polyadenylation-dependent CUT catabolic process"/>
    <property type="evidence" value="ECO:0007669"/>
    <property type="project" value="TreeGrafter"/>
</dbReference>
<evidence type="ECO:0000256" key="6">
    <source>
        <dbReference type="ARBA" id="ARBA00023242"/>
    </source>
</evidence>
<keyword evidence="3" id="KW-0677">Repeat</keyword>